<dbReference type="InterPro" id="IPR035940">
    <property type="entry name" value="CAP_sf"/>
</dbReference>
<evidence type="ECO:0000313" key="3">
    <source>
        <dbReference type="Proteomes" id="UP000252519"/>
    </source>
</evidence>
<dbReference type="CDD" id="cd05380">
    <property type="entry name" value="CAP_euk"/>
    <property type="match status" value="1"/>
</dbReference>
<name>A0A368FZY2_ANCCA</name>
<keyword evidence="3" id="KW-1185">Reference proteome</keyword>
<evidence type="ECO:0000259" key="1">
    <source>
        <dbReference type="Pfam" id="PF00188"/>
    </source>
</evidence>
<dbReference type="EMBL" id="JOJR01000569">
    <property type="protein sequence ID" value="RCN36305.1"/>
    <property type="molecule type" value="Genomic_DNA"/>
</dbReference>
<organism evidence="2 3">
    <name type="scientific">Ancylostoma caninum</name>
    <name type="common">Dog hookworm</name>
    <dbReference type="NCBI Taxonomy" id="29170"/>
    <lineage>
        <taxon>Eukaryota</taxon>
        <taxon>Metazoa</taxon>
        <taxon>Ecdysozoa</taxon>
        <taxon>Nematoda</taxon>
        <taxon>Chromadorea</taxon>
        <taxon>Rhabditida</taxon>
        <taxon>Rhabditina</taxon>
        <taxon>Rhabditomorpha</taxon>
        <taxon>Strongyloidea</taxon>
        <taxon>Ancylostomatidae</taxon>
        <taxon>Ancylostomatinae</taxon>
        <taxon>Ancylostoma</taxon>
    </lineage>
</organism>
<evidence type="ECO:0000313" key="2">
    <source>
        <dbReference type="EMBL" id="RCN36305.1"/>
    </source>
</evidence>
<reference evidence="2 3" key="1">
    <citation type="submission" date="2014-10" db="EMBL/GenBank/DDBJ databases">
        <title>Draft genome of the hookworm Ancylostoma caninum.</title>
        <authorList>
            <person name="Mitreva M."/>
        </authorList>
    </citation>
    <scope>NUCLEOTIDE SEQUENCE [LARGE SCALE GENOMIC DNA]</scope>
    <source>
        <strain evidence="2 3">Baltimore</strain>
    </source>
</reference>
<dbReference type="Pfam" id="PF00188">
    <property type="entry name" value="CAP"/>
    <property type="match status" value="1"/>
</dbReference>
<dbReference type="InterPro" id="IPR014044">
    <property type="entry name" value="CAP_dom"/>
</dbReference>
<gene>
    <name evidence="2" type="ORF">ANCCAN_17815</name>
</gene>
<dbReference type="OrthoDB" id="5790119at2759"/>
<accession>A0A368FZY2</accession>
<dbReference type="Gene3D" id="3.40.33.10">
    <property type="entry name" value="CAP"/>
    <property type="match status" value="1"/>
</dbReference>
<comment type="caution">
    <text evidence="2">The sequence shown here is derived from an EMBL/GenBank/DDBJ whole genome shotgun (WGS) entry which is preliminary data.</text>
</comment>
<protein>
    <recommendedName>
        <fullName evidence="1">SCP domain-containing protein</fullName>
    </recommendedName>
</protein>
<dbReference type="AlphaFoldDB" id="A0A368FZY2"/>
<feature type="domain" description="SCP" evidence="1">
    <location>
        <begin position="38"/>
        <end position="92"/>
    </location>
</feature>
<proteinExistence type="predicted"/>
<sequence>MNCGKYSTTTPFFPGDSKNCPQDQAHMSSDSIRKLFEDTHNKYRSAVARGTVRMGNNQMCRNATQMWKLKYDCELEKSAYSAAKDCSEFDSKTASVDELWKVFNDNSLDATEQLIRPLTLGTRKLKRVT</sequence>
<dbReference type="SUPFAM" id="SSF55797">
    <property type="entry name" value="PR-1-like"/>
    <property type="match status" value="1"/>
</dbReference>
<dbReference type="Proteomes" id="UP000252519">
    <property type="component" value="Unassembled WGS sequence"/>
</dbReference>